<comment type="caution">
    <text evidence="4">The sequence shown here is derived from an EMBL/GenBank/DDBJ whole genome shotgun (WGS) entry which is preliminary data.</text>
</comment>
<dbReference type="InterPro" id="IPR035892">
    <property type="entry name" value="C2_domain_sf"/>
</dbReference>
<dbReference type="PANTHER" id="PTHR47263:SF1">
    <property type="entry name" value="C2 DOMAIN PROTEIN (AFU_ORTHOLOGUE AFUA_7G02350)"/>
    <property type="match status" value="1"/>
</dbReference>
<dbReference type="Gene3D" id="2.60.40.150">
    <property type="entry name" value="C2 domain"/>
    <property type="match status" value="1"/>
</dbReference>
<dbReference type="OrthoDB" id="2015333at2759"/>
<evidence type="ECO:0000259" key="2">
    <source>
        <dbReference type="PROSITE" id="PS50004"/>
    </source>
</evidence>
<evidence type="ECO:0000259" key="3">
    <source>
        <dbReference type="PROSITE" id="PS51259"/>
    </source>
</evidence>
<name>A0A9P5N678_9AGAM</name>
<dbReference type="InterPro" id="IPR052811">
    <property type="entry name" value="Glucose_resp_signaling"/>
</dbReference>
<dbReference type="InterPro" id="IPR014772">
    <property type="entry name" value="Munc13_dom-2"/>
</dbReference>
<dbReference type="PROSITE" id="PS50004">
    <property type="entry name" value="C2"/>
    <property type="match status" value="1"/>
</dbReference>
<protein>
    <submittedName>
        <fullName evidence="4">Uncharacterized protein</fullName>
    </submittedName>
</protein>
<accession>A0A9P5N678</accession>
<evidence type="ECO:0000256" key="1">
    <source>
        <dbReference type="SAM" id="MobiDB-lite"/>
    </source>
</evidence>
<reference evidence="4" key="1">
    <citation type="submission" date="2019-10" db="EMBL/GenBank/DDBJ databases">
        <authorList>
            <consortium name="DOE Joint Genome Institute"/>
            <person name="Kuo A."/>
            <person name="Miyauchi S."/>
            <person name="Kiss E."/>
            <person name="Drula E."/>
            <person name="Kohler A."/>
            <person name="Sanchez-Garcia M."/>
            <person name="Andreopoulos B."/>
            <person name="Barry K.W."/>
            <person name="Bonito G."/>
            <person name="Buee M."/>
            <person name="Carver A."/>
            <person name="Chen C."/>
            <person name="Cichocki N."/>
            <person name="Clum A."/>
            <person name="Culley D."/>
            <person name="Crous P.W."/>
            <person name="Fauchery L."/>
            <person name="Girlanda M."/>
            <person name="Hayes R."/>
            <person name="Keri Z."/>
            <person name="LaButti K."/>
            <person name="Lipzen A."/>
            <person name="Lombard V."/>
            <person name="Magnuson J."/>
            <person name="Maillard F."/>
            <person name="Morin E."/>
            <person name="Murat C."/>
            <person name="Nolan M."/>
            <person name="Ohm R."/>
            <person name="Pangilinan J."/>
            <person name="Pereira M."/>
            <person name="Perotto S."/>
            <person name="Peter M."/>
            <person name="Riley R."/>
            <person name="Sitrit Y."/>
            <person name="Stielow B."/>
            <person name="Szollosi G."/>
            <person name="Zifcakova L."/>
            <person name="Stursova M."/>
            <person name="Spatafora J.W."/>
            <person name="Tedersoo L."/>
            <person name="Vaario L.-M."/>
            <person name="Yamada A."/>
            <person name="Yan M."/>
            <person name="Wang P."/>
            <person name="Xu J."/>
            <person name="Bruns T."/>
            <person name="Baldrian P."/>
            <person name="Vilgalys R."/>
            <person name="Henrissat B."/>
            <person name="Grigoriev I.V."/>
            <person name="Hibbett D."/>
            <person name="Nagy L.G."/>
            <person name="Martin F.M."/>
        </authorList>
    </citation>
    <scope>NUCLEOTIDE SEQUENCE</scope>
    <source>
        <strain evidence="4">Prilba</strain>
    </source>
</reference>
<dbReference type="AlphaFoldDB" id="A0A9P5N678"/>
<organism evidence="4 5">
    <name type="scientific">Russula ochroleuca</name>
    <dbReference type="NCBI Taxonomy" id="152965"/>
    <lineage>
        <taxon>Eukaryota</taxon>
        <taxon>Fungi</taxon>
        <taxon>Dikarya</taxon>
        <taxon>Basidiomycota</taxon>
        <taxon>Agaricomycotina</taxon>
        <taxon>Agaricomycetes</taxon>
        <taxon>Russulales</taxon>
        <taxon>Russulaceae</taxon>
        <taxon>Russula</taxon>
    </lineage>
</organism>
<feature type="domain" description="MHD2" evidence="3">
    <location>
        <begin position="289"/>
        <end position="408"/>
    </location>
</feature>
<gene>
    <name evidence="4" type="ORF">DFH94DRAFT_797395</name>
</gene>
<dbReference type="InterPro" id="IPR000008">
    <property type="entry name" value="C2_dom"/>
</dbReference>
<dbReference type="SMART" id="SM00239">
    <property type="entry name" value="C2"/>
    <property type="match status" value="1"/>
</dbReference>
<evidence type="ECO:0000313" key="4">
    <source>
        <dbReference type="EMBL" id="KAF8487096.1"/>
    </source>
</evidence>
<reference evidence="4" key="2">
    <citation type="journal article" date="2020" name="Nat. Commun.">
        <title>Large-scale genome sequencing of mycorrhizal fungi provides insights into the early evolution of symbiotic traits.</title>
        <authorList>
            <person name="Miyauchi S."/>
            <person name="Kiss E."/>
            <person name="Kuo A."/>
            <person name="Drula E."/>
            <person name="Kohler A."/>
            <person name="Sanchez-Garcia M."/>
            <person name="Morin E."/>
            <person name="Andreopoulos B."/>
            <person name="Barry K.W."/>
            <person name="Bonito G."/>
            <person name="Buee M."/>
            <person name="Carver A."/>
            <person name="Chen C."/>
            <person name="Cichocki N."/>
            <person name="Clum A."/>
            <person name="Culley D."/>
            <person name="Crous P.W."/>
            <person name="Fauchery L."/>
            <person name="Girlanda M."/>
            <person name="Hayes R.D."/>
            <person name="Keri Z."/>
            <person name="LaButti K."/>
            <person name="Lipzen A."/>
            <person name="Lombard V."/>
            <person name="Magnuson J."/>
            <person name="Maillard F."/>
            <person name="Murat C."/>
            <person name="Nolan M."/>
            <person name="Ohm R.A."/>
            <person name="Pangilinan J."/>
            <person name="Pereira M.F."/>
            <person name="Perotto S."/>
            <person name="Peter M."/>
            <person name="Pfister S."/>
            <person name="Riley R."/>
            <person name="Sitrit Y."/>
            <person name="Stielow J.B."/>
            <person name="Szollosi G."/>
            <person name="Zifcakova L."/>
            <person name="Stursova M."/>
            <person name="Spatafora J.W."/>
            <person name="Tedersoo L."/>
            <person name="Vaario L.M."/>
            <person name="Yamada A."/>
            <person name="Yan M."/>
            <person name="Wang P."/>
            <person name="Xu J."/>
            <person name="Bruns T."/>
            <person name="Baldrian P."/>
            <person name="Vilgalys R."/>
            <person name="Dunand C."/>
            <person name="Henrissat B."/>
            <person name="Grigoriev I.V."/>
            <person name="Hibbett D."/>
            <person name="Nagy L.G."/>
            <person name="Martin F.M."/>
        </authorList>
    </citation>
    <scope>NUCLEOTIDE SEQUENCE</scope>
    <source>
        <strain evidence="4">Prilba</strain>
    </source>
</reference>
<feature type="compositionally biased region" description="Pro residues" evidence="1">
    <location>
        <begin position="514"/>
        <end position="523"/>
    </location>
</feature>
<evidence type="ECO:0000313" key="5">
    <source>
        <dbReference type="Proteomes" id="UP000759537"/>
    </source>
</evidence>
<dbReference type="SUPFAM" id="SSF49562">
    <property type="entry name" value="C2 domain (Calcium/lipid-binding domain, CaLB)"/>
    <property type="match status" value="1"/>
</dbReference>
<feature type="region of interest" description="Disordered" evidence="1">
    <location>
        <begin position="490"/>
        <end position="523"/>
    </location>
</feature>
<dbReference type="Gene3D" id="1.20.58.1100">
    <property type="match status" value="1"/>
</dbReference>
<dbReference type="PANTHER" id="PTHR47263">
    <property type="entry name" value="ADENYLATE CYCLASE ACTIVATION PROTEIN GIT1"/>
    <property type="match status" value="1"/>
</dbReference>
<dbReference type="PROSITE" id="PS51259">
    <property type="entry name" value="MHD2"/>
    <property type="match status" value="1"/>
</dbReference>
<feature type="domain" description="C2" evidence="2">
    <location>
        <begin position="72"/>
        <end position="192"/>
    </location>
</feature>
<dbReference type="EMBL" id="WHVB01000001">
    <property type="protein sequence ID" value="KAF8487096.1"/>
    <property type="molecule type" value="Genomic_DNA"/>
</dbReference>
<dbReference type="Pfam" id="PF00168">
    <property type="entry name" value="C2"/>
    <property type="match status" value="1"/>
</dbReference>
<sequence length="523" mass="60095">MTEMFPRPTDHLQPQKSSAWLEKAKQLTQGEKKIEPYNFLPASCVKLNNVDGARKLLDNMYNQILANKLTEVIETHAPPVFNKNETPRFLFKVKIVMAENLVPLDSSPSSTLDTSVTPSDQDGHRVAKTRTIYETVNPRRDETFDLSVEKALWLMVSIRDRALVGKHDTVGREYICLDPKRFGDFLVHDLWLNLDTTGRILLLSFCGEGDMVRIFIDKMSPVIRQSLSRGFLKSLVKGESKLDYNKALGNVTALYRSALGGSASEVHIPLPADEKPRVKPGEFTDVEIEQAIAELFDYFEANLQTLNTYLGESTKEIAITRVWKEILTTIEGLLILPLSETPSDMKPLTDKEVDIVFKWLKFLRDFFYAGGEGLPLETRQKSQNQKYRDIVSIRLYYDWDTDMLMEECVRAMQQTLRASPSIKKRAKSVYSQRNLGTIKDRKREKKEEKEIGDGETIMRILWMRPEAALQTEYVRLHREQLQILATTQAEQEQRERQQQKRKVQRPGNAVRIPEIPPVPEIPP</sequence>
<dbReference type="Proteomes" id="UP000759537">
    <property type="component" value="Unassembled WGS sequence"/>
</dbReference>
<keyword evidence="5" id="KW-1185">Reference proteome</keyword>
<proteinExistence type="predicted"/>